<dbReference type="InterPro" id="IPR001208">
    <property type="entry name" value="MCM_dom"/>
</dbReference>
<dbReference type="GO" id="GO:0003677">
    <property type="term" value="F:DNA binding"/>
    <property type="evidence" value="ECO:0007669"/>
    <property type="project" value="InterPro"/>
</dbReference>
<accession>A0A2G9ZFU7</accession>
<reference evidence="5 6" key="1">
    <citation type="submission" date="2017-09" db="EMBL/GenBank/DDBJ databases">
        <title>Depth-based differentiation of microbial function through sediment-hosted aquifers and enrichment of novel symbionts in the deep terrestrial subsurface.</title>
        <authorList>
            <person name="Probst A.J."/>
            <person name="Ladd B."/>
            <person name="Jarett J.K."/>
            <person name="Geller-Mcgrath D.E."/>
            <person name="Sieber C.M."/>
            <person name="Emerson J.B."/>
            <person name="Anantharaman K."/>
            <person name="Thomas B.C."/>
            <person name="Malmstrom R."/>
            <person name="Stieglmeier M."/>
            <person name="Klingl A."/>
            <person name="Woyke T."/>
            <person name="Ryan C.M."/>
            <person name="Banfield J.F."/>
        </authorList>
    </citation>
    <scope>NUCLEOTIDE SEQUENCE [LARGE SCALE GENOMIC DNA]</scope>
    <source>
        <strain evidence="5">CG23_combo_of_CG06-09_8_20_14_all_37_87_8</strain>
    </source>
</reference>
<dbReference type="Gene3D" id="3.30.230.10">
    <property type="match status" value="1"/>
</dbReference>
<dbReference type="NCBIfam" id="TIGR00368">
    <property type="entry name" value="YifB family Mg chelatase-like AAA ATPase"/>
    <property type="match status" value="1"/>
</dbReference>
<dbReference type="InterPro" id="IPR004482">
    <property type="entry name" value="Mg_chelat-rel"/>
</dbReference>
<dbReference type="SUPFAM" id="SSF54211">
    <property type="entry name" value="Ribosomal protein S5 domain 2-like"/>
    <property type="match status" value="1"/>
</dbReference>
<dbReference type="AlphaFoldDB" id="A0A2G9ZFU7"/>
<organism evidence="5 6">
    <name type="scientific">bacterium (Candidatus Gribaldobacteria) CG23_combo_of_CG06-09_8_20_14_all_37_87_8</name>
    <dbReference type="NCBI Taxonomy" id="2014278"/>
    <lineage>
        <taxon>Bacteria</taxon>
        <taxon>Candidatus Gribaldobacteria</taxon>
    </lineage>
</organism>
<dbReference type="InterPro" id="IPR014721">
    <property type="entry name" value="Ribsml_uS5_D2-typ_fold_subgr"/>
</dbReference>
<dbReference type="InterPro" id="IPR020568">
    <property type="entry name" value="Ribosomal_Su5_D2-typ_SF"/>
</dbReference>
<dbReference type="PRINTS" id="PR01657">
    <property type="entry name" value="MCMFAMILY"/>
</dbReference>
<dbReference type="InterPro" id="IPR003593">
    <property type="entry name" value="AAA+_ATPase"/>
</dbReference>
<dbReference type="SUPFAM" id="SSF52540">
    <property type="entry name" value="P-loop containing nucleoside triphosphate hydrolases"/>
    <property type="match status" value="1"/>
</dbReference>
<dbReference type="PANTHER" id="PTHR32039">
    <property type="entry name" value="MAGNESIUM-CHELATASE SUBUNIT CHLI"/>
    <property type="match status" value="1"/>
</dbReference>
<dbReference type="InterPro" id="IPR045006">
    <property type="entry name" value="CHLI-like"/>
</dbReference>
<dbReference type="InterPro" id="IPR000523">
    <property type="entry name" value="Mg_chelatse_chII-like_cat_dom"/>
</dbReference>
<comment type="caution">
    <text evidence="5">The sequence shown here is derived from an EMBL/GenBank/DDBJ whole genome shotgun (WGS) entry which is preliminary data.</text>
</comment>
<gene>
    <name evidence="5" type="ORF">COX24_00295</name>
</gene>
<evidence type="ECO:0000313" key="6">
    <source>
        <dbReference type="Proteomes" id="UP000230447"/>
    </source>
</evidence>
<dbReference type="EMBL" id="PCSB01000007">
    <property type="protein sequence ID" value="PIP32046.1"/>
    <property type="molecule type" value="Genomic_DNA"/>
</dbReference>
<dbReference type="SMART" id="SM00382">
    <property type="entry name" value="AAA"/>
    <property type="match status" value="1"/>
</dbReference>
<keyword evidence="3" id="KW-0067">ATP-binding</keyword>
<dbReference type="CDD" id="cd00009">
    <property type="entry name" value="AAA"/>
    <property type="match status" value="1"/>
</dbReference>
<evidence type="ECO:0000259" key="4">
    <source>
        <dbReference type="PROSITE" id="PS50051"/>
    </source>
</evidence>
<proteinExistence type="inferred from homology"/>
<evidence type="ECO:0000256" key="2">
    <source>
        <dbReference type="ARBA" id="ARBA00022741"/>
    </source>
</evidence>
<dbReference type="InterPro" id="IPR025158">
    <property type="entry name" value="Mg_chelat-rel_C"/>
</dbReference>
<evidence type="ECO:0000313" key="5">
    <source>
        <dbReference type="EMBL" id="PIP32046.1"/>
    </source>
</evidence>
<dbReference type="PANTHER" id="PTHR32039:SF7">
    <property type="entry name" value="COMPETENCE PROTEIN COMM"/>
    <property type="match status" value="1"/>
</dbReference>
<keyword evidence="2" id="KW-0547">Nucleotide-binding</keyword>
<name>A0A2G9ZFU7_9BACT</name>
<dbReference type="PROSITE" id="PS50051">
    <property type="entry name" value="MCM_2"/>
    <property type="match status" value="1"/>
</dbReference>
<dbReference type="GO" id="GO:0005524">
    <property type="term" value="F:ATP binding"/>
    <property type="evidence" value="ECO:0007669"/>
    <property type="project" value="UniProtKB-KW"/>
</dbReference>
<evidence type="ECO:0000256" key="3">
    <source>
        <dbReference type="ARBA" id="ARBA00022840"/>
    </source>
</evidence>
<dbReference type="Pfam" id="PF13335">
    <property type="entry name" value="Mg_chelatase_C"/>
    <property type="match status" value="1"/>
</dbReference>
<sequence length="509" mass="55395">MSLARVFSGTTVGLEPVLVEVEVNIEDQGFPAFKIVGLPDKAVDESKERVRSAIKNSGFEFPISRITVNMAPADLPKQGPVFDLAIALGVLQASDQLDVDLSSFLVLGELSLDGLVRQTNGVLLLASLAKERGFGQVLVPSRNAREASVIDDINVIPLETLSQAVSHLLGIQLLAPFPHQSFEQFEPLSGSFDYDLADVRGQEHAKRALEIAAAGGHNVFLKGPPGSGKTLLARTMPSILPPLIPEESLEITKIYSVIGLLSGGQALVTKRPFRSPHHTASRVGLIGGGSPPRPGEISLAHRGVLFLDEFPELPRATLEALRQPLEDGVVTVSRASGTLSFPARFILVVAANPCPCGYFGSSVKKCTCGSSQISNYQNRISGPILDRIDLHLDVPEVKLEKLTQPDQHMGESSAVVQARVTLARQRQRRRLLDADLICNSDMRTIHIRQFCKVRPEGLKLLKEAVTRFGLSARAYFRIIKVSQTIADLGEQEEILESHIAEALQYRERV</sequence>
<dbReference type="InterPro" id="IPR027417">
    <property type="entry name" value="P-loop_NTPase"/>
</dbReference>
<dbReference type="Pfam" id="PF13541">
    <property type="entry name" value="ChlI"/>
    <property type="match status" value="1"/>
</dbReference>
<protein>
    <submittedName>
        <fullName evidence="5">Magnesium chelatase</fullName>
    </submittedName>
</protein>
<dbReference type="Gene3D" id="3.40.50.300">
    <property type="entry name" value="P-loop containing nucleotide triphosphate hydrolases"/>
    <property type="match status" value="1"/>
</dbReference>
<feature type="domain" description="MCM C-terminal AAA(+) ATPase" evidence="4">
    <location>
        <begin position="295"/>
        <end position="390"/>
    </location>
</feature>
<evidence type="ECO:0000256" key="1">
    <source>
        <dbReference type="ARBA" id="ARBA00006354"/>
    </source>
</evidence>
<dbReference type="Pfam" id="PF01078">
    <property type="entry name" value="Mg_chelatase"/>
    <property type="match status" value="1"/>
</dbReference>
<dbReference type="Proteomes" id="UP000230447">
    <property type="component" value="Unassembled WGS sequence"/>
</dbReference>
<comment type="similarity">
    <text evidence="1">Belongs to the Mg-chelatase subunits D/I family. ComM subfamily.</text>
</comment>